<proteinExistence type="predicted"/>
<sequence>MAQQEEGWPLGLRPLNARINGMLMRSPDLSASSSSLSFNTLLTASPTSSSISSSDLHSQSTGSFFHDRSKTLGSLIGVSSIIEVSRRSTTTRVPRRTISSDHKLIRDDKKSFKSKHWLFSLCSNLTTDAVTAVTNTPPCLAHFLEAERRAAATNTRRNRVPLQYHGPDDYSPVHYLTISNSNSLFVNDLVAPHKSPAAPGAANGGIRSGTRILEDDSSLGCDIQKIPSVLCIFLFPTFRFGLTFTLLQLAHTLEGARALHESLAMHHHKYVSSTTKGLKT</sequence>
<protein>
    <submittedName>
        <fullName evidence="1">Uncharacterized protein</fullName>
    </submittedName>
</protein>
<comment type="caution">
    <text evidence="1">The sequence shown here is derived from an EMBL/GenBank/DDBJ whole genome shotgun (WGS) entry which is preliminary data.</text>
</comment>
<reference evidence="1" key="1">
    <citation type="submission" date="2023-07" db="EMBL/GenBank/DDBJ databases">
        <title>draft genome sequence of fig (Ficus carica).</title>
        <authorList>
            <person name="Takahashi T."/>
            <person name="Nishimura K."/>
        </authorList>
    </citation>
    <scope>NUCLEOTIDE SEQUENCE</scope>
</reference>
<dbReference type="Proteomes" id="UP001187192">
    <property type="component" value="Unassembled WGS sequence"/>
</dbReference>
<gene>
    <name evidence="1" type="ORF">TIFTF001_027737</name>
</gene>
<accession>A0AA88DNH9</accession>
<evidence type="ECO:0000313" key="2">
    <source>
        <dbReference type="Proteomes" id="UP001187192"/>
    </source>
</evidence>
<dbReference type="PANTHER" id="PTHR33544">
    <property type="entry name" value="DUF4005 DOMAIN-CONTAINING PROTEIN-RELATED"/>
    <property type="match status" value="1"/>
</dbReference>
<keyword evidence="2" id="KW-1185">Reference proteome</keyword>
<dbReference type="AlphaFoldDB" id="A0AA88DNH9"/>
<organism evidence="1 2">
    <name type="scientific">Ficus carica</name>
    <name type="common">Common fig</name>
    <dbReference type="NCBI Taxonomy" id="3494"/>
    <lineage>
        <taxon>Eukaryota</taxon>
        <taxon>Viridiplantae</taxon>
        <taxon>Streptophyta</taxon>
        <taxon>Embryophyta</taxon>
        <taxon>Tracheophyta</taxon>
        <taxon>Spermatophyta</taxon>
        <taxon>Magnoliopsida</taxon>
        <taxon>eudicotyledons</taxon>
        <taxon>Gunneridae</taxon>
        <taxon>Pentapetalae</taxon>
        <taxon>rosids</taxon>
        <taxon>fabids</taxon>
        <taxon>Rosales</taxon>
        <taxon>Moraceae</taxon>
        <taxon>Ficeae</taxon>
        <taxon>Ficus</taxon>
    </lineage>
</organism>
<dbReference type="InterPro" id="IPR040344">
    <property type="entry name" value="At3g17950-like"/>
</dbReference>
<dbReference type="PANTHER" id="PTHR33544:SF3">
    <property type="entry name" value="60S RIBOSOMAL PROTEIN L36"/>
    <property type="match status" value="1"/>
</dbReference>
<dbReference type="EMBL" id="BTGU01000080">
    <property type="protein sequence ID" value="GMN58644.1"/>
    <property type="molecule type" value="Genomic_DNA"/>
</dbReference>
<evidence type="ECO:0000313" key="1">
    <source>
        <dbReference type="EMBL" id="GMN58644.1"/>
    </source>
</evidence>
<name>A0AA88DNH9_FICCA</name>